<keyword evidence="2 10" id="KW-0436">Ligase</keyword>
<comment type="caution">
    <text evidence="16">The sequence shown here is derived from an EMBL/GenBank/DDBJ whole genome shotgun (WGS) entry which is preliminary data.</text>
</comment>
<dbReference type="InterPro" id="IPR051046">
    <property type="entry name" value="MurCDEF_CellWall_CoF430Synth"/>
</dbReference>
<evidence type="ECO:0000313" key="16">
    <source>
        <dbReference type="EMBL" id="PZD94035.1"/>
    </source>
</evidence>
<feature type="region of interest" description="Disordered" evidence="12">
    <location>
        <begin position="1"/>
        <end position="24"/>
    </location>
</feature>
<keyword evidence="4 10" id="KW-0547">Nucleotide-binding</keyword>
<dbReference type="InterPro" id="IPR013221">
    <property type="entry name" value="Mur_ligase_cen"/>
</dbReference>
<feature type="domain" description="Mur ligase N-terminal catalytic" evidence="13">
    <location>
        <begin position="19"/>
        <end position="93"/>
    </location>
</feature>
<dbReference type="GO" id="GO:0071555">
    <property type="term" value="P:cell wall organization"/>
    <property type="evidence" value="ECO:0007669"/>
    <property type="project" value="UniProtKB-KW"/>
</dbReference>
<dbReference type="InterPro" id="IPR035911">
    <property type="entry name" value="MurE/MurF_N"/>
</dbReference>
<comment type="catalytic activity">
    <reaction evidence="10 11">
        <text>D-alanyl-D-alanine + UDP-N-acetyl-alpha-D-muramoyl-L-alanyl-gamma-D-glutamyl-meso-2,6-diaminopimelate + ATP = UDP-N-acetyl-alpha-D-muramoyl-L-alanyl-gamma-D-glutamyl-meso-2,6-diaminopimeloyl-D-alanyl-D-alanine + ADP + phosphate + H(+)</text>
        <dbReference type="Rhea" id="RHEA:28374"/>
        <dbReference type="ChEBI" id="CHEBI:15378"/>
        <dbReference type="ChEBI" id="CHEBI:30616"/>
        <dbReference type="ChEBI" id="CHEBI:43474"/>
        <dbReference type="ChEBI" id="CHEBI:57822"/>
        <dbReference type="ChEBI" id="CHEBI:61386"/>
        <dbReference type="ChEBI" id="CHEBI:83905"/>
        <dbReference type="ChEBI" id="CHEBI:456216"/>
        <dbReference type="EC" id="6.3.2.10"/>
    </reaction>
</comment>
<evidence type="ECO:0000256" key="6">
    <source>
        <dbReference type="ARBA" id="ARBA00022960"/>
    </source>
</evidence>
<keyword evidence="17" id="KW-1185">Reference proteome</keyword>
<dbReference type="GO" id="GO:0008360">
    <property type="term" value="P:regulation of cell shape"/>
    <property type="evidence" value="ECO:0007669"/>
    <property type="project" value="UniProtKB-KW"/>
</dbReference>
<comment type="subcellular location">
    <subcellularLocation>
        <location evidence="10 11">Cytoplasm</location>
    </subcellularLocation>
</comment>
<dbReference type="InterPro" id="IPR004101">
    <property type="entry name" value="Mur_ligase_C"/>
</dbReference>
<evidence type="ECO:0000313" key="17">
    <source>
        <dbReference type="Proteomes" id="UP000249522"/>
    </source>
</evidence>
<sequence length="459" mass="49191">MCGGTLNGAAKQRGGERFSGATTDSRRAASGQLFIPLAGERFDGHEYAAECFERGAAIALWQQDRLVPDELSAMPLVFVPDTLAALQKLAASYRRQLPVKIVGITGSNGKTTTKDLAAAVLAVRFRVHKTEGNLNNHIGLPLTILAMDETVDYAVLEMGMSGFGEISLLTRIAQPQIALITNIGDAHLLQLGSREGITKAKLEIAEGITPGGVLLINGDEPLLTGTTGQITLAEDVRVQTFGFGESCDWRAEPVSIGVQSSAFRLRSAVEGTAGSVMLELPVPGRHNISNAAAAAAAGRLCGLTEEQIAAGLAGVRLTGMRIESLRAFNGATLLNDAYNANPTAVRAAISLVSELSGFNRKWLVLADMLELGPEEQQLHYEIGAMLRPGAVDRLLTYGPLSWHTAEGAKPRLGEENVRHFEDKAALNDYLREQLRSEDLVLVKGSRGMRMEETVQALER</sequence>
<evidence type="ECO:0000256" key="2">
    <source>
        <dbReference type="ARBA" id="ARBA00022598"/>
    </source>
</evidence>
<dbReference type="Proteomes" id="UP000249522">
    <property type="component" value="Unassembled WGS sequence"/>
</dbReference>
<comment type="function">
    <text evidence="10 11">Involved in cell wall formation. Catalyzes the final step in the synthesis of UDP-N-acetylmuramoyl-pentapeptide, the precursor of murein.</text>
</comment>
<dbReference type="SUPFAM" id="SSF53623">
    <property type="entry name" value="MurD-like peptide ligases, catalytic domain"/>
    <property type="match status" value="1"/>
</dbReference>
<dbReference type="InterPro" id="IPR036615">
    <property type="entry name" value="Mur_ligase_C_dom_sf"/>
</dbReference>
<evidence type="ECO:0000256" key="1">
    <source>
        <dbReference type="ARBA" id="ARBA00022490"/>
    </source>
</evidence>
<proteinExistence type="inferred from homology"/>
<dbReference type="InterPro" id="IPR000713">
    <property type="entry name" value="Mur_ligase_N"/>
</dbReference>
<dbReference type="AlphaFoldDB" id="A0A2W1LG98"/>
<evidence type="ECO:0000256" key="8">
    <source>
        <dbReference type="ARBA" id="ARBA00023306"/>
    </source>
</evidence>
<feature type="domain" description="Mur ligase central" evidence="15">
    <location>
        <begin position="104"/>
        <end position="297"/>
    </location>
</feature>
<dbReference type="GO" id="GO:0005737">
    <property type="term" value="C:cytoplasm"/>
    <property type="evidence" value="ECO:0007669"/>
    <property type="project" value="UniProtKB-SubCell"/>
</dbReference>
<dbReference type="Pfam" id="PF08245">
    <property type="entry name" value="Mur_ligase_M"/>
    <property type="match status" value="1"/>
</dbReference>
<dbReference type="GO" id="GO:0051301">
    <property type="term" value="P:cell division"/>
    <property type="evidence" value="ECO:0007669"/>
    <property type="project" value="UniProtKB-KW"/>
</dbReference>
<evidence type="ECO:0000256" key="4">
    <source>
        <dbReference type="ARBA" id="ARBA00022741"/>
    </source>
</evidence>
<keyword evidence="3 10" id="KW-0132">Cell division</keyword>
<dbReference type="HAMAP" id="MF_02019">
    <property type="entry name" value="MurF"/>
    <property type="match status" value="1"/>
</dbReference>
<dbReference type="InterPro" id="IPR036565">
    <property type="entry name" value="Mur-like_cat_sf"/>
</dbReference>
<evidence type="ECO:0000259" key="13">
    <source>
        <dbReference type="Pfam" id="PF01225"/>
    </source>
</evidence>
<dbReference type="NCBIfam" id="TIGR01143">
    <property type="entry name" value="murF"/>
    <property type="match status" value="1"/>
</dbReference>
<dbReference type="GO" id="GO:0047480">
    <property type="term" value="F:UDP-N-acetylmuramoyl-tripeptide-D-alanyl-D-alanine ligase activity"/>
    <property type="evidence" value="ECO:0007669"/>
    <property type="project" value="UniProtKB-UniRule"/>
</dbReference>
<dbReference type="InterPro" id="IPR005863">
    <property type="entry name" value="UDP-N-AcMur_synth"/>
</dbReference>
<evidence type="ECO:0000256" key="5">
    <source>
        <dbReference type="ARBA" id="ARBA00022840"/>
    </source>
</evidence>
<dbReference type="GO" id="GO:0005524">
    <property type="term" value="F:ATP binding"/>
    <property type="evidence" value="ECO:0007669"/>
    <property type="project" value="UniProtKB-UniRule"/>
</dbReference>
<comment type="pathway">
    <text evidence="10 11">Cell wall biogenesis; peptidoglycan biosynthesis.</text>
</comment>
<dbReference type="SUPFAM" id="SSF53244">
    <property type="entry name" value="MurD-like peptide ligases, peptide-binding domain"/>
    <property type="match status" value="1"/>
</dbReference>
<name>A0A2W1LG98_9BACL</name>
<keyword evidence="6 10" id="KW-0133">Cell shape</keyword>
<evidence type="ECO:0000256" key="7">
    <source>
        <dbReference type="ARBA" id="ARBA00022984"/>
    </source>
</evidence>
<keyword evidence="1 10" id="KW-0963">Cytoplasm</keyword>
<dbReference type="EC" id="6.3.2.10" evidence="10 11"/>
<dbReference type="SUPFAM" id="SSF63418">
    <property type="entry name" value="MurE/MurF N-terminal domain"/>
    <property type="match status" value="1"/>
</dbReference>
<dbReference type="Pfam" id="PF01225">
    <property type="entry name" value="Mur_ligase"/>
    <property type="match status" value="1"/>
</dbReference>
<protein>
    <recommendedName>
        <fullName evidence="10 11">UDP-N-acetylmuramoyl-tripeptide--D-alanyl-D-alanine ligase</fullName>
        <ecNumber evidence="10 11">6.3.2.10</ecNumber>
    </recommendedName>
    <alternativeName>
        <fullName evidence="10">D-alanyl-D-alanine-adding enzyme</fullName>
    </alternativeName>
</protein>
<keyword evidence="7 10" id="KW-0573">Peptidoglycan synthesis</keyword>
<evidence type="ECO:0000256" key="3">
    <source>
        <dbReference type="ARBA" id="ARBA00022618"/>
    </source>
</evidence>
<comment type="similarity">
    <text evidence="10">Belongs to the MurCDEF family. MurF subfamily.</text>
</comment>
<dbReference type="Gene3D" id="3.90.190.20">
    <property type="entry name" value="Mur ligase, C-terminal domain"/>
    <property type="match status" value="1"/>
</dbReference>
<evidence type="ECO:0000256" key="11">
    <source>
        <dbReference type="RuleBase" id="RU004136"/>
    </source>
</evidence>
<evidence type="ECO:0000256" key="12">
    <source>
        <dbReference type="SAM" id="MobiDB-lite"/>
    </source>
</evidence>
<dbReference type="GO" id="GO:0009252">
    <property type="term" value="P:peptidoglycan biosynthetic process"/>
    <property type="evidence" value="ECO:0007669"/>
    <property type="project" value="UniProtKB-UniRule"/>
</dbReference>
<organism evidence="16 17">
    <name type="scientific">Paenibacillus sambharensis</name>
    <dbReference type="NCBI Taxonomy" id="1803190"/>
    <lineage>
        <taxon>Bacteria</taxon>
        <taxon>Bacillati</taxon>
        <taxon>Bacillota</taxon>
        <taxon>Bacilli</taxon>
        <taxon>Bacillales</taxon>
        <taxon>Paenibacillaceae</taxon>
        <taxon>Paenibacillus</taxon>
    </lineage>
</organism>
<keyword evidence="9 10" id="KW-0961">Cell wall biogenesis/degradation</keyword>
<reference evidence="16 17" key="1">
    <citation type="submission" date="2018-06" db="EMBL/GenBank/DDBJ databases">
        <title>Paenibacillus imtechensis sp. nov.</title>
        <authorList>
            <person name="Pinnaka A.K."/>
            <person name="Singh H."/>
            <person name="Kaur M."/>
        </authorList>
    </citation>
    <scope>NUCLEOTIDE SEQUENCE [LARGE SCALE GENOMIC DNA]</scope>
    <source>
        <strain evidence="16 17">SMB1</strain>
    </source>
</reference>
<keyword evidence="8 10" id="KW-0131">Cell cycle</keyword>
<dbReference type="PANTHER" id="PTHR43024">
    <property type="entry name" value="UDP-N-ACETYLMURAMOYL-TRIPEPTIDE--D-ALANYL-D-ALANINE LIGASE"/>
    <property type="match status" value="1"/>
</dbReference>
<dbReference type="PANTHER" id="PTHR43024:SF1">
    <property type="entry name" value="UDP-N-ACETYLMURAMOYL-TRIPEPTIDE--D-ALANYL-D-ALANINE LIGASE"/>
    <property type="match status" value="1"/>
</dbReference>
<dbReference type="Pfam" id="PF02875">
    <property type="entry name" value="Mur_ligase_C"/>
    <property type="match status" value="1"/>
</dbReference>
<evidence type="ECO:0000256" key="10">
    <source>
        <dbReference type="HAMAP-Rule" id="MF_02019"/>
    </source>
</evidence>
<keyword evidence="5 10" id="KW-0067">ATP-binding</keyword>
<dbReference type="EMBL" id="QKRB01000055">
    <property type="protein sequence ID" value="PZD94035.1"/>
    <property type="molecule type" value="Genomic_DNA"/>
</dbReference>
<dbReference type="UniPathway" id="UPA00219"/>
<dbReference type="Gene3D" id="3.40.1390.10">
    <property type="entry name" value="MurE/MurF, N-terminal domain"/>
    <property type="match status" value="1"/>
</dbReference>
<accession>A0A2W1LG98</accession>
<evidence type="ECO:0000256" key="9">
    <source>
        <dbReference type="ARBA" id="ARBA00023316"/>
    </source>
</evidence>
<gene>
    <name evidence="10" type="primary">murF</name>
    <name evidence="16" type="ORF">DNH61_20560</name>
</gene>
<dbReference type="GO" id="GO:0008766">
    <property type="term" value="F:UDP-N-acetylmuramoylalanyl-D-glutamyl-2,6-diaminopimelate-D-alanyl-D-alanine ligase activity"/>
    <property type="evidence" value="ECO:0007669"/>
    <property type="project" value="RHEA"/>
</dbReference>
<evidence type="ECO:0000259" key="14">
    <source>
        <dbReference type="Pfam" id="PF02875"/>
    </source>
</evidence>
<feature type="binding site" evidence="10">
    <location>
        <begin position="106"/>
        <end position="112"/>
    </location>
    <ligand>
        <name>ATP</name>
        <dbReference type="ChEBI" id="CHEBI:30616"/>
    </ligand>
</feature>
<feature type="domain" description="Mur ligase C-terminal" evidence="14">
    <location>
        <begin position="320"/>
        <end position="446"/>
    </location>
</feature>
<dbReference type="Gene3D" id="3.40.1190.10">
    <property type="entry name" value="Mur-like, catalytic domain"/>
    <property type="match status" value="1"/>
</dbReference>
<evidence type="ECO:0000259" key="15">
    <source>
        <dbReference type="Pfam" id="PF08245"/>
    </source>
</evidence>